<accession>A0A058ZZL3</accession>
<dbReference type="InterPro" id="IPR029472">
    <property type="entry name" value="Copia-like_N"/>
</dbReference>
<reference evidence="2" key="1">
    <citation type="submission" date="2013-07" db="EMBL/GenBank/DDBJ databases">
        <title>The genome of Eucalyptus grandis.</title>
        <authorList>
            <person name="Schmutz J."/>
            <person name="Hayes R."/>
            <person name="Myburg A."/>
            <person name="Tuskan G."/>
            <person name="Grattapaglia D."/>
            <person name="Rokhsar D.S."/>
        </authorList>
    </citation>
    <scope>NUCLEOTIDE SEQUENCE</scope>
    <source>
        <tissue evidence="2">Leaf extractions</tissue>
    </source>
</reference>
<dbReference type="PANTHER" id="PTHR37610:SF97">
    <property type="entry name" value="RETROTRANSPOSON GAG DOMAIN-CONTAINING PROTEIN"/>
    <property type="match status" value="1"/>
</dbReference>
<organism evidence="2">
    <name type="scientific">Eucalyptus grandis</name>
    <name type="common">Flooded gum</name>
    <dbReference type="NCBI Taxonomy" id="71139"/>
    <lineage>
        <taxon>Eukaryota</taxon>
        <taxon>Viridiplantae</taxon>
        <taxon>Streptophyta</taxon>
        <taxon>Embryophyta</taxon>
        <taxon>Tracheophyta</taxon>
        <taxon>Spermatophyta</taxon>
        <taxon>Magnoliopsida</taxon>
        <taxon>eudicotyledons</taxon>
        <taxon>Gunneridae</taxon>
        <taxon>Pentapetalae</taxon>
        <taxon>rosids</taxon>
        <taxon>malvids</taxon>
        <taxon>Myrtales</taxon>
        <taxon>Myrtaceae</taxon>
        <taxon>Myrtoideae</taxon>
        <taxon>Eucalypteae</taxon>
        <taxon>Eucalyptus</taxon>
    </lineage>
</organism>
<gene>
    <name evidence="2" type="ORF">EUGRSUZ_K00680</name>
</gene>
<dbReference type="AlphaFoldDB" id="A0A058ZZL3"/>
<feature type="domain" description="Retrotransposon Copia-like N-terminal" evidence="1">
    <location>
        <begin position="2"/>
        <end position="36"/>
    </location>
</feature>
<dbReference type="OMA" id="DSAMEIW"/>
<dbReference type="InParanoid" id="A0A058ZZL3"/>
<dbReference type="Pfam" id="PF14244">
    <property type="entry name" value="Retrotran_gag_3"/>
    <property type="match status" value="1"/>
</dbReference>
<protein>
    <recommendedName>
        <fullName evidence="1">Retrotransposon Copia-like N-terminal domain-containing protein</fullName>
    </recommendedName>
</protein>
<dbReference type="EMBL" id="KK198763">
    <property type="protein sequence ID" value="KCW46871.1"/>
    <property type="molecule type" value="Genomic_DNA"/>
</dbReference>
<dbReference type="Gramene" id="KCW46871">
    <property type="protein sequence ID" value="KCW46871"/>
    <property type="gene ID" value="EUGRSUZ_K00680"/>
</dbReference>
<name>A0A058ZZL3_EUCGR</name>
<dbReference type="PANTHER" id="PTHR37610">
    <property type="entry name" value="CCHC-TYPE DOMAIN-CONTAINING PROTEIN"/>
    <property type="match status" value="1"/>
</dbReference>
<evidence type="ECO:0000313" key="2">
    <source>
        <dbReference type="EMBL" id="KCW46871.1"/>
    </source>
</evidence>
<evidence type="ECO:0000259" key="1">
    <source>
        <dbReference type="Pfam" id="PF14244"/>
    </source>
</evidence>
<sequence length="113" mass="12645">MVLTGDNYDSWSQAMTIALSTKNKIGFVMGDIPKPESIDAPYAPWVHVNNMILSWVLNSIHHDLVPTVLTTEFITDVCAAMCEHFSPSNGPPIFHLEHKLCTLEQGEDDITKY</sequence>
<proteinExistence type="predicted"/>